<keyword evidence="5 9" id="KW-0378">Hydrolase</keyword>
<sequence>MRSSYAVADQWLRLRKDVLQAPDGQALPPCPVIEHPDWVDVIALTADLNIVLVDQYRHSVTSVRTEFPAGTVDDGEEPLAAIQRELLEETGYASDDWHLLGSAPVYPALQTNRIYSFLALNARPVGGQALDEGEVIDAYELPLAEFIEKVVAGAIELPALQLAGLWWLSARLTGRGVPGISIPFP</sequence>
<proteinExistence type="inferred from homology"/>
<dbReference type="PANTHER" id="PTHR11839">
    <property type="entry name" value="UDP/ADP-SUGAR PYROPHOSPHATASE"/>
    <property type="match status" value="1"/>
</dbReference>
<evidence type="ECO:0000256" key="7">
    <source>
        <dbReference type="ARBA" id="ARBA00032272"/>
    </source>
</evidence>
<dbReference type="AlphaFoldDB" id="A0A512N4W5"/>
<dbReference type="InterPro" id="IPR015797">
    <property type="entry name" value="NUDIX_hydrolase-like_dom_sf"/>
</dbReference>
<comment type="caution">
    <text evidence="9">The sequence shown here is derived from an EMBL/GenBank/DDBJ whole genome shotgun (WGS) entry which is preliminary data.</text>
</comment>
<comment type="similarity">
    <text evidence="3">Belongs to the Nudix hydrolase family. NudK subfamily.</text>
</comment>
<dbReference type="Gene3D" id="3.90.79.10">
    <property type="entry name" value="Nucleoside Triphosphate Pyrophosphohydrolase"/>
    <property type="match status" value="1"/>
</dbReference>
<dbReference type="Proteomes" id="UP000321058">
    <property type="component" value="Unassembled WGS sequence"/>
</dbReference>
<dbReference type="SUPFAM" id="SSF55811">
    <property type="entry name" value="Nudix"/>
    <property type="match status" value="1"/>
</dbReference>
<accession>A0A512N4W5</accession>
<name>A0A512N4W5_9HYPH</name>
<evidence type="ECO:0000259" key="8">
    <source>
        <dbReference type="PROSITE" id="PS51462"/>
    </source>
</evidence>
<evidence type="ECO:0000256" key="4">
    <source>
        <dbReference type="ARBA" id="ARBA00016377"/>
    </source>
</evidence>
<comment type="catalytic activity">
    <reaction evidence="1">
        <text>GDP-alpha-D-mannose + H2O = alpha-D-mannose 1-phosphate + GMP + 2 H(+)</text>
        <dbReference type="Rhea" id="RHEA:27978"/>
        <dbReference type="ChEBI" id="CHEBI:15377"/>
        <dbReference type="ChEBI" id="CHEBI:15378"/>
        <dbReference type="ChEBI" id="CHEBI:57527"/>
        <dbReference type="ChEBI" id="CHEBI:58115"/>
        <dbReference type="ChEBI" id="CHEBI:58409"/>
    </reaction>
</comment>
<dbReference type="GO" id="GO:0016787">
    <property type="term" value="F:hydrolase activity"/>
    <property type="evidence" value="ECO:0007669"/>
    <property type="project" value="UniProtKB-KW"/>
</dbReference>
<evidence type="ECO:0000256" key="5">
    <source>
        <dbReference type="ARBA" id="ARBA00022801"/>
    </source>
</evidence>
<gene>
    <name evidence="9" type="ORF">RSO01_11910</name>
</gene>
<dbReference type="InterPro" id="IPR020084">
    <property type="entry name" value="NUDIX_hydrolase_CS"/>
</dbReference>
<dbReference type="GO" id="GO:0019693">
    <property type="term" value="P:ribose phosphate metabolic process"/>
    <property type="evidence" value="ECO:0007669"/>
    <property type="project" value="TreeGrafter"/>
</dbReference>
<dbReference type="PROSITE" id="PS51462">
    <property type="entry name" value="NUDIX"/>
    <property type="match status" value="1"/>
</dbReference>
<protein>
    <recommendedName>
        <fullName evidence="4">GDP-mannose pyrophosphatase</fullName>
    </recommendedName>
    <alternativeName>
        <fullName evidence="6">GDP-mannose hydrolase</fullName>
    </alternativeName>
    <alternativeName>
        <fullName evidence="7">GDPMK</fullName>
    </alternativeName>
</protein>
<dbReference type="PROSITE" id="PS00893">
    <property type="entry name" value="NUDIX_BOX"/>
    <property type="match status" value="1"/>
</dbReference>
<comment type="cofactor">
    <cofactor evidence="2">
        <name>Mg(2+)</name>
        <dbReference type="ChEBI" id="CHEBI:18420"/>
    </cofactor>
</comment>
<dbReference type="InterPro" id="IPR000086">
    <property type="entry name" value="NUDIX_hydrolase_dom"/>
</dbReference>
<dbReference type="PANTHER" id="PTHR11839:SF18">
    <property type="entry name" value="NUDIX HYDROLASE DOMAIN-CONTAINING PROTEIN"/>
    <property type="match status" value="1"/>
</dbReference>
<feature type="domain" description="Nudix hydrolase" evidence="8">
    <location>
        <begin position="34"/>
        <end position="163"/>
    </location>
</feature>
<dbReference type="CDD" id="cd03424">
    <property type="entry name" value="NUDIX_ADPRase_Nudt5_UGPPase_Nudt14"/>
    <property type="match status" value="1"/>
</dbReference>
<dbReference type="Pfam" id="PF00293">
    <property type="entry name" value="NUDIX"/>
    <property type="match status" value="1"/>
</dbReference>
<evidence type="ECO:0000313" key="9">
    <source>
        <dbReference type="EMBL" id="GEP54025.1"/>
    </source>
</evidence>
<evidence type="ECO:0000256" key="6">
    <source>
        <dbReference type="ARBA" id="ARBA00032162"/>
    </source>
</evidence>
<dbReference type="GO" id="GO:0006753">
    <property type="term" value="P:nucleoside phosphate metabolic process"/>
    <property type="evidence" value="ECO:0007669"/>
    <property type="project" value="TreeGrafter"/>
</dbReference>
<dbReference type="EMBL" id="BKAJ01000020">
    <property type="protein sequence ID" value="GEP54025.1"/>
    <property type="molecule type" value="Genomic_DNA"/>
</dbReference>
<evidence type="ECO:0000256" key="3">
    <source>
        <dbReference type="ARBA" id="ARBA00007275"/>
    </source>
</evidence>
<organism evidence="9 10">
    <name type="scientific">Reyranella soli</name>
    <dbReference type="NCBI Taxonomy" id="1230389"/>
    <lineage>
        <taxon>Bacteria</taxon>
        <taxon>Pseudomonadati</taxon>
        <taxon>Pseudomonadota</taxon>
        <taxon>Alphaproteobacteria</taxon>
        <taxon>Hyphomicrobiales</taxon>
        <taxon>Reyranellaceae</taxon>
        <taxon>Reyranella</taxon>
    </lineage>
</organism>
<reference evidence="9 10" key="1">
    <citation type="submission" date="2019-07" db="EMBL/GenBank/DDBJ databases">
        <title>Whole genome shotgun sequence of Reyranella soli NBRC 108950.</title>
        <authorList>
            <person name="Hosoyama A."/>
            <person name="Uohara A."/>
            <person name="Ohji S."/>
            <person name="Ichikawa N."/>
        </authorList>
    </citation>
    <scope>NUCLEOTIDE SEQUENCE [LARGE SCALE GENOMIC DNA]</scope>
    <source>
        <strain evidence="9 10">NBRC 108950</strain>
    </source>
</reference>
<keyword evidence="10" id="KW-1185">Reference proteome</keyword>
<evidence type="ECO:0000313" key="10">
    <source>
        <dbReference type="Proteomes" id="UP000321058"/>
    </source>
</evidence>
<evidence type="ECO:0000256" key="1">
    <source>
        <dbReference type="ARBA" id="ARBA00000847"/>
    </source>
</evidence>
<evidence type="ECO:0000256" key="2">
    <source>
        <dbReference type="ARBA" id="ARBA00001946"/>
    </source>
</evidence>